<dbReference type="AlphaFoldDB" id="A0AA36GZH6"/>
<protein>
    <submittedName>
        <fullName evidence="2">Uncharacterized protein</fullName>
    </submittedName>
</protein>
<dbReference type="EMBL" id="CATQJL010000305">
    <property type="protein sequence ID" value="CAJ0600959.1"/>
    <property type="molecule type" value="Genomic_DNA"/>
</dbReference>
<dbReference type="Proteomes" id="UP001176961">
    <property type="component" value="Unassembled WGS sequence"/>
</dbReference>
<evidence type="ECO:0000313" key="2">
    <source>
        <dbReference type="EMBL" id="CAJ0600959.1"/>
    </source>
</evidence>
<feature type="compositionally biased region" description="Acidic residues" evidence="1">
    <location>
        <begin position="168"/>
        <end position="181"/>
    </location>
</feature>
<feature type="region of interest" description="Disordered" evidence="1">
    <location>
        <begin position="153"/>
        <end position="267"/>
    </location>
</feature>
<comment type="caution">
    <text evidence="2">The sequence shown here is derived from an EMBL/GenBank/DDBJ whole genome shotgun (WGS) entry which is preliminary data.</text>
</comment>
<feature type="compositionally biased region" description="Gly residues" evidence="1">
    <location>
        <begin position="190"/>
        <end position="206"/>
    </location>
</feature>
<gene>
    <name evidence="2" type="ORF">CYNAS_LOCUS12942</name>
</gene>
<organism evidence="2 3">
    <name type="scientific">Cylicocyclus nassatus</name>
    <name type="common">Nematode worm</name>
    <dbReference type="NCBI Taxonomy" id="53992"/>
    <lineage>
        <taxon>Eukaryota</taxon>
        <taxon>Metazoa</taxon>
        <taxon>Ecdysozoa</taxon>
        <taxon>Nematoda</taxon>
        <taxon>Chromadorea</taxon>
        <taxon>Rhabditida</taxon>
        <taxon>Rhabditina</taxon>
        <taxon>Rhabditomorpha</taxon>
        <taxon>Strongyloidea</taxon>
        <taxon>Strongylidae</taxon>
        <taxon>Cylicocyclus</taxon>
    </lineage>
</organism>
<feature type="compositionally biased region" description="Acidic residues" evidence="1">
    <location>
        <begin position="218"/>
        <end position="231"/>
    </location>
</feature>
<feature type="compositionally biased region" description="Gly residues" evidence="1">
    <location>
        <begin position="318"/>
        <end position="327"/>
    </location>
</feature>
<evidence type="ECO:0000256" key="1">
    <source>
        <dbReference type="SAM" id="MobiDB-lite"/>
    </source>
</evidence>
<proteinExistence type="predicted"/>
<keyword evidence="3" id="KW-1185">Reference proteome</keyword>
<feature type="compositionally biased region" description="Gly residues" evidence="1">
    <location>
        <begin position="234"/>
        <end position="263"/>
    </location>
</feature>
<accession>A0AA36GZH6</accession>
<feature type="compositionally biased region" description="Basic and acidic residues" evidence="1">
    <location>
        <begin position="328"/>
        <end position="339"/>
    </location>
</feature>
<evidence type="ECO:0000313" key="3">
    <source>
        <dbReference type="Proteomes" id="UP001176961"/>
    </source>
</evidence>
<feature type="region of interest" description="Disordered" evidence="1">
    <location>
        <begin position="99"/>
        <end position="120"/>
    </location>
</feature>
<name>A0AA36GZH6_CYLNA</name>
<feature type="region of interest" description="Disordered" evidence="1">
    <location>
        <begin position="313"/>
        <end position="346"/>
    </location>
</feature>
<feature type="compositionally biased region" description="Polar residues" evidence="1">
    <location>
        <begin position="110"/>
        <end position="120"/>
    </location>
</feature>
<reference evidence="2" key="1">
    <citation type="submission" date="2023-07" db="EMBL/GenBank/DDBJ databases">
        <authorList>
            <consortium name="CYATHOMIX"/>
        </authorList>
    </citation>
    <scope>NUCLEOTIDE SEQUENCE</scope>
    <source>
        <strain evidence="2">N/A</strain>
    </source>
</reference>
<sequence>MTPTGKESPSKIPHAVSRHIVQYFIKNSDILLNDTNVRTYAQNTKRMTAYRKLVIEIAEEYGFEITEKQIRNHFDHYRSKVISKGMTFRRNISAEKKYRTTTGGGVIPSEESSANKNDTFPFNTSMEAELWKFFDKTPATVPFREGESAVGIRKTPVQNAENERPEPLMDEFETDSDDEETGGSYERGGRCGGGRSMRGVGTGGGRSFMRGTEREREYGDEEEEEEEEEEEARGGGGGGGGRGGAGGYEAPGRGGGGGGGGGSNSNRKRRITEKELVEEQFRLCQDQRRFFSEMIHTLNVMCDYIASQKNVQGTSNGQHGGLGGGGREPTEFVADKNIEESVVSSQ</sequence>